<protein>
    <submittedName>
        <fullName evidence="1">Uncharacterized protein</fullName>
    </submittedName>
</protein>
<dbReference type="AlphaFoldDB" id="A0A1Y2PF63"/>
<proteinExistence type="predicted"/>
<reference evidence="1 2" key="1">
    <citation type="submission" date="2015-03" db="EMBL/GenBank/DDBJ databases">
        <title>Genome sequence of Tenacibaculum sp. S2-2, isolated from intestinal microbiota of sea cucumber, Apostichopus japonicas.</title>
        <authorList>
            <person name="Shao Z."/>
            <person name="Wang L."/>
            <person name="Li X."/>
        </authorList>
    </citation>
    <scope>NUCLEOTIDE SEQUENCE [LARGE SCALE GENOMIC DNA]</scope>
    <source>
        <strain evidence="1 2">S2-2</strain>
    </source>
</reference>
<organism evidence="1 2">
    <name type="scientific">Tenacibaculum holothuriorum</name>
    <dbReference type="NCBI Taxonomy" id="1635173"/>
    <lineage>
        <taxon>Bacteria</taxon>
        <taxon>Pseudomonadati</taxon>
        <taxon>Bacteroidota</taxon>
        <taxon>Flavobacteriia</taxon>
        <taxon>Flavobacteriales</taxon>
        <taxon>Flavobacteriaceae</taxon>
        <taxon>Tenacibaculum</taxon>
    </lineage>
</organism>
<dbReference type="EMBL" id="LAPZ01000001">
    <property type="protein sequence ID" value="OSY89136.1"/>
    <property type="molecule type" value="Genomic_DNA"/>
</dbReference>
<comment type="caution">
    <text evidence="1">The sequence shown here is derived from an EMBL/GenBank/DDBJ whole genome shotgun (WGS) entry which is preliminary data.</text>
</comment>
<dbReference type="OrthoDB" id="47198at2"/>
<dbReference type="Proteomes" id="UP000194221">
    <property type="component" value="Unassembled WGS sequence"/>
</dbReference>
<evidence type="ECO:0000313" key="2">
    <source>
        <dbReference type="Proteomes" id="UP000194221"/>
    </source>
</evidence>
<keyword evidence="2" id="KW-1185">Reference proteome</keyword>
<evidence type="ECO:0000313" key="1">
    <source>
        <dbReference type="EMBL" id="OSY89136.1"/>
    </source>
</evidence>
<sequence>MPKYYVNKNAQINGDHEVHKFGCSWLPNIENRIYLGDFISCYSAVSKAKEYYNKVNGCYYCSNVCHTS</sequence>
<gene>
    <name evidence="1" type="ORF">WH52_00310</name>
</gene>
<accession>A0A1Y2PF63</accession>
<dbReference type="STRING" id="1635173.WH52_00310"/>
<name>A0A1Y2PF63_9FLAO</name>
<dbReference type="RefSeq" id="WP_086028931.1">
    <property type="nucleotide sequence ID" value="NZ_LAPZ01000001.1"/>
</dbReference>
<dbReference type="InParanoid" id="A0A1Y2PF63"/>